<dbReference type="SUPFAM" id="SSF55315">
    <property type="entry name" value="L30e-like"/>
    <property type="match status" value="1"/>
</dbReference>
<protein>
    <submittedName>
        <fullName evidence="3">Growth arrest and DNA damage-inducible protein GADD45 gamma</fullName>
    </submittedName>
</protein>
<proteinExistence type="inferred from homology"/>
<dbReference type="GO" id="GO:0005634">
    <property type="term" value="C:nucleus"/>
    <property type="evidence" value="ECO:0007669"/>
    <property type="project" value="InterPro"/>
</dbReference>
<evidence type="ECO:0000313" key="4">
    <source>
        <dbReference type="Proteomes" id="UP001163046"/>
    </source>
</evidence>
<dbReference type="GO" id="GO:0005737">
    <property type="term" value="C:cytoplasm"/>
    <property type="evidence" value="ECO:0007669"/>
    <property type="project" value="TreeGrafter"/>
</dbReference>
<sequence>MTQETTESETDEFREENMGDMVHRLKVRWALQEVLHQAQVNGHLVYGVHDAANELAVDLGTIGLCLLVENPRADPGIQVHCRLIEAYCWECAIPVVKVNSSHKLYEMTKHHGALREPLHCVLVKNLPAQVESVSTLLQFARHSPAPLLKIT</sequence>
<comment type="similarity">
    <text evidence="1">Belongs to the GADD45 family.</text>
</comment>
<organism evidence="3 4">
    <name type="scientific">Desmophyllum pertusum</name>
    <dbReference type="NCBI Taxonomy" id="174260"/>
    <lineage>
        <taxon>Eukaryota</taxon>
        <taxon>Metazoa</taxon>
        <taxon>Cnidaria</taxon>
        <taxon>Anthozoa</taxon>
        <taxon>Hexacorallia</taxon>
        <taxon>Scleractinia</taxon>
        <taxon>Caryophylliina</taxon>
        <taxon>Caryophylliidae</taxon>
        <taxon>Desmophyllum</taxon>
    </lineage>
</organism>
<comment type="caution">
    <text evidence="3">The sequence shown here is derived from an EMBL/GenBank/DDBJ whole genome shotgun (WGS) entry which is preliminary data.</text>
</comment>
<dbReference type="Proteomes" id="UP001163046">
    <property type="component" value="Unassembled WGS sequence"/>
</dbReference>
<dbReference type="PANTHER" id="PTHR10411:SF8">
    <property type="entry name" value="FI09246P"/>
    <property type="match status" value="1"/>
</dbReference>
<dbReference type="InterPro" id="IPR029064">
    <property type="entry name" value="Ribosomal_eL30-like_sf"/>
</dbReference>
<gene>
    <name evidence="3" type="primary">GADD45G</name>
    <name evidence="3" type="ORF">OS493_035049</name>
</gene>
<dbReference type="Gene3D" id="3.30.1330.30">
    <property type="match status" value="1"/>
</dbReference>
<dbReference type="EMBL" id="MU825447">
    <property type="protein sequence ID" value="KAJ7388902.1"/>
    <property type="molecule type" value="Genomic_DNA"/>
</dbReference>
<dbReference type="InterPro" id="IPR024824">
    <property type="entry name" value="GADD45"/>
</dbReference>
<dbReference type="InterPro" id="IPR004038">
    <property type="entry name" value="Ribosomal_eL8/eL30/eS12/Gad45"/>
</dbReference>
<name>A0A9X0D681_9CNID</name>
<evidence type="ECO:0000256" key="1">
    <source>
        <dbReference type="ARBA" id="ARBA00007361"/>
    </source>
</evidence>
<evidence type="ECO:0000313" key="3">
    <source>
        <dbReference type="EMBL" id="KAJ7388902.1"/>
    </source>
</evidence>
<dbReference type="PANTHER" id="PTHR10411">
    <property type="entry name" value="GROWTH ARREST AND DNA DAMAGE-INDUCIBLE PROTEIN GADD45"/>
    <property type="match status" value="1"/>
</dbReference>
<dbReference type="OrthoDB" id="5976967at2759"/>
<reference evidence="3" key="1">
    <citation type="submission" date="2023-01" db="EMBL/GenBank/DDBJ databases">
        <title>Genome assembly of the deep-sea coral Lophelia pertusa.</title>
        <authorList>
            <person name="Herrera S."/>
            <person name="Cordes E."/>
        </authorList>
    </citation>
    <scope>NUCLEOTIDE SEQUENCE</scope>
    <source>
        <strain evidence="3">USNM1676648</strain>
        <tissue evidence="3">Polyp</tissue>
    </source>
</reference>
<dbReference type="AlphaFoldDB" id="A0A9X0D681"/>
<evidence type="ECO:0000259" key="2">
    <source>
        <dbReference type="Pfam" id="PF01248"/>
    </source>
</evidence>
<dbReference type="Pfam" id="PF01248">
    <property type="entry name" value="Ribosomal_L7Ae"/>
    <property type="match status" value="1"/>
</dbReference>
<keyword evidence="4" id="KW-1185">Reference proteome</keyword>
<feature type="domain" description="Ribosomal protein eL8/eL30/eS12/Gadd45" evidence="2">
    <location>
        <begin position="30"/>
        <end position="104"/>
    </location>
</feature>
<dbReference type="GO" id="GO:0051726">
    <property type="term" value="P:regulation of cell cycle"/>
    <property type="evidence" value="ECO:0007669"/>
    <property type="project" value="InterPro"/>
</dbReference>
<accession>A0A9X0D681</accession>